<feature type="compositionally biased region" description="Acidic residues" evidence="2">
    <location>
        <begin position="93"/>
        <end position="102"/>
    </location>
</feature>
<keyword evidence="3" id="KW-1133">Transmembrane helix</keyword>
<protein>
    <submittedName>
        <fullName evidence="5">DUF4352 domain-containing protein</fullName>
    </submittedName>
</protein>
<gene>
    <name evidence="5" type="ORF">K8V81_04180</name>
</gene>
<keyword evidence="3" id="KW-0812">Transmembrane</keyword>
<comment type="caution">
    <text evidence="5">The sequence shown here is derived from an EMBL/GenBank/DDBJ whole genome shotgun (WGS) entry which is preliminary data.</text>
</comment>
<evidence type="ECO:0000313" key="6">
    <source>
        <dbReference type="Proteomes" id="UP000742460"/>
    </source>
</evidence>
<proteinExistence type="predicted"/>
<feature type="domain" description="DUF4352" evidence="4">
    <location>
        <begin position="125"/>
        <end position="220"/>
    </location>
</feature>
<evidence type="ECO:0000313" key="5">
    <source>
        <dbReference type="EMBL" id="HJG90904.1"/>
    </source>
</evidence>
<feature type="compositionally biased region" description="Pro residues" evidence="2">
    <location>
        <begin position="9"/>
        <end position="19"/>
    </location>
</feature>
<dbReference type="InterPro" id="IPR029051">
    <property type="entry name" value="DUF4352"/>
</dbReference>
<evidence type="ECO:0000256" key="1">
    <source>
        <dbReference type="ARBA" id="ARBA00022729"/>
    </source>
</evidence>
<reference evidence="5" key="2">
    <citation type="submission" date="2021-09" db="EMBL/GenBank/DDBJ databases">
        <authorList>
            <person name="Gilroy R."/>
        </authorList>
    </citation>
    <scope>NUCLEOTIDE SEQUENCE</scope>
    <source>
        <strain evidence="5">ChiGjej5B5-22894</strain>
    </source>
</reference>
<sequence length="228" mass="23799">MSTPYGMPAGPPQRPPAPPQKSRTGLYVGVACGCLLLVTLLIAVVGAGLWLFSSGDTTADPTDDPTTSDSRSEDPHSDDPEEDPTSDAPIETPSEDPDDDPTSETGGDQGSSFTIHVSAPEEGTTLETNDDEVLETQKGKFVGVAVTLTNNGSQDIGLSGENFRFYDADGGQHTMRYASFSTTGPQVTPGEEATALLYADVPEDTELASVSYTDDVGTGGQEMTFPVG</sequence>
<dbReference type="Gene3D" id="2.60.40.1240">
    <property type="match status" value="1"/>
</dbReference>
<organism evidence="5 6">
    <name type="scientific">Brachybacterium massiliense</name>
    <dbReference type="NCBI Taxonomy" id="1755098"/>
    <lineage>
        <taxon>Bacteria</taxon>
        <taxon>Bacillati</taxon>
        <taxon>Actinomycetota</taxon>
        <taxon>Actinomycetes</taxon>
        <taxon>Micrococcales</taxon>
        <taxon>Dermabacteraceae</taxon>
        <taxon>Brachybacterium</taxon>
    </lineage>
</organism>
<feature type="region of interest" description="Disordered" evidence="2">
    <location>
        <begin position="1"/>
        <end position="22"/>
    </location>
</feature>
<keyword evidence="1" id="KW-0732">Signal</keyword>
<reference evidence="5" key="1">
    <citation type="journal article" date="2021" name="PeerJ">
        <title>Extensive microbial diversity within the chicken gut microbiome revealed by metagenomics and culture.</title>
        <authorList>
            <person name="Gilroy R."/>
            <person name="Ravi A."/>
            <person name="Getino M."/>
            <person name="Pursley I."/>
            <person name="Horton D.L."/>
            <person name="Alikhan N.F."/>
            <person name="Baker D."/>
            <person name="Gharbi K."/>
            <person name="Hall N."/>
            <person name="Watson M."/>
            <person name="Adriaenssens E.M."/>
            <person name="Foster-Nyarko E."/>
            <person name="Jarju S."/>
            <person name="Secka A."/>
            <person name="Antonio M."/>
            <person name="Oren A."/>
            <person name="Chaudhuri R.R."/>
            <person name="La Ragione R."/>
            <person name="Hildebrand F."/>
            <person name="Pallen M.J."/>
        </authorList>
    </citation>
    <scope>NUCLEOTIDE SEQUENCE</scope>
    <source>
        <strain evidence="5">ChiGjej5B5-22894</strain>
    </source>
</reference>
<feature type="compositionally biased region" description="Low complexity" evidence="2">
    <location>
        <begin position="54"/>
        <end position="69"/>
    </location>
</feature>
<dbReference type="Proteomes" id="UP000742460">
    <property type="component" value="Unassembled WGS sequence"/>
</dbReference>
<dbReference type="EMBL" id="DYUE01000107">
    <property type="protein sequence ID" value="HJG90904.1"/>
    <property type="molecule type" value="Genomic_DNA"/>
</dbReference>
<evidence type="ECO:0000259" key="4">
    <source>
        <dbReference type="Pfam" id="PF11611"/>
    </source>
</evidence>
<accession>A0A921MVA7</accession>
<evidence type="ECO:0000256" key="3">
    <source>
        <dbReference type="SAM" id="Phobius"/>
    </source>
</evidence>
<feature type="transmembrane region" description="Helical" evidence="3">
    <location>
        <begin position="26"/>
        <end position="52"/>
    </location>
</feature>
<name>A0A921MVA7_9MICO</name>
<dbReference type="AlphaFoldDB" id="A0A921MVA7"/>
<feature type="region of interest" description="Disordered" evidence="2">
    <location>
        <begin position="54"/>
        <end position="130"/>
    </location>
</feature>
<keyword evidence="3" id="KW-0472">Membrane</keyword>
<evidence type="ECO:0000256" key="2">
    <source>
        <dbReference type="SAM" id="MobiDB-lite"/>
    </source>
</evidence>
<dbReference type="Pfam" id="PF11611">
    <property type="entry name" value="DUF4352"/>
    <property type="match status" value="1"/>
</dbReference>
<dbReference type="InterPro" id="IPR029050">
    <property type="entry name" value="Immunoprotect_excell_Ig-like"/>
</dbReference>